<dbReference type="EMBL" id="BAAARV010000030">
    <property type="protein sequence ID" value="GAA2350859.1"/>
    <property type="molecule type" value="Genomic_DNA"/>
</dbReference>
<dbReference type="InterPro" id="IPR027961">
    <property type="entry name" value="DUF4442"/>
</dbReference>
<organism evidence="1 2">
    <name type="scientific">Dactylosporangium salmoneum</name>
    <dbReference type="NCBI Taxonomy" id="53361"/>
    <lineage>
        <taxon>Bacteria</taxon>
        <taxon>Bacillati</taxon>
        <taxon>Actinomycetota</taxon>
        <taxon>Actinomycetes</taxon>
        <taxon>Micromonosporales</taxon>
        <taxon>Micromonosporaceae</taxon>
        <taxon>Dactylosporangium</taxon>
    </lineage>
</organism>
<gene>
    <name evidence="1" type="ORF">GCM10010170_040700</name>
</gene>
<dbReference type="Proteomes" id="UP001501444">
    <property type="component" value="Unassembled WGS sequence"/>
</dbReference>
<dbReference type="InterPro" id="IPR029069">
    <property type="entry name" value="HotDog_dom_sf"/>
</dbReference>
<reference evidence="1 2" key="1">
    <citation type="journal article" date="2019" name="Int. J. Syst. Evol. Microbiol.">
        <title>The Global Catalogue of Microorganisms (GCM) 10K type strain sequencing project: providing services to taxonomists for standard genome sequencing and annotation.</title>
        <authorList>
            <consortium name="The Broad Institute Genomics Platform"/>
            <consortium name="The Broad Institute Genome Sequencing Center for Infectious Disease"/>
            <person name="Wu L."/>
            <person name="Ma J."/>
        </authorList>
    </citation>
    <scope>NUCLEOTIDE SEQUENCE [LARGE SCALE GENOMIC DNA]</scope>
    <source>
        <strain evidence="1 2">JCM 3272</strain>
    </source>
</reference>
<dbReference type="Gene3D" id="3.10.129.10">
    <property type="entry name" value="Hotdog Thioesterase"/>
    <property type="match status" value="1"/>
</dbReference>
<proteinExistence type="predicted"/>
<comment type="caution">
    <text evidence="1">The sequence shown here is derived from an EMBL/GenBank/DDBJ whole genome shotgun (WGS) entry which is preliminary data.</text>
</comment>
<dbReference type="SUPFAM" id="SSF54637">
    <property type="entry name" value="Thioesterase/thiol ester dehydrase-isomerase"/>
    <property type="match status" value="1"/>
</dbReference>
<dbReference type="Pfam" id="PF14539">
    <property type="entry name" value="DUF4442"/>
    <property type="match status" value="1"/>
</dbReference>
<evidence type="ECO:0000313" key="2">
    <source>
        <dbReference type="Proteomes" id="UP001501444"/>
    </source>
</evidence>
<sequence length="163" mass="16652">MLPAGNIAGMSIDSKALAEGLISAVPFARTVGIEIADVTVDGDDVRAVATLPDEPRLHNHVAGPHAGALFALGETASGAVVMAAFGPHLAVGTPLAVRADIAYAKLARGAVRATATLGRPVQDVIDELAAGGRPEFPVAVEITREDGAVTTTMTVVWTLRPNN</sequence>
<keyword evidence="2" id="KW-1185">Reference proteome</keyword>
<name>A0ABN3GG13_9ACTN</name>
<evidence type="ECO:0000313" key="1">
    <source>
        <dbReference type="EMBL" id="GAA2350859.1"/>
    </source>
</evidence>
<protein>
    <submittedName>
        <fullName evidence="1">DUF4442 domain-containing protein</fullName>
    </submittedName>
</protein>
<accession>A0ABN3GG13</accession>